<keyword evidence="1" id="KW-0378">Hydrolase</keyword>
<feature type="domain" description="OTU" evidence="3">
    <location>
        <begin position="74"/>
        <end position="155"/>
    </location>
</feature>
<dbReference type="InterPro" id="IPR047273">
    <property type="entry name" value="VRTN_OTU_dom"/>
</dbReference>
<dbReference type="GO" id="GO:0006281">
    <property type="term" value="P:DNA repair"/>
    <property type="evidence" value="ECO:0007669"/>
    <property type="project" value="UniProtKB-KW"/>
</dbReference>
<dbReference type="InterPro" id="IPR027417">
    <property type="entry name" value="P-loop_NTPase"/>
</dbReference>
<dbReference type="Pfam" id="PF05970">
    <property type="entry name" value="PIF1"/>
    <property type="match status" value="1"/>
</dbReference>
<protein>
    <recommendedName>
        <fullName evidence="1">ATP-dependent DNA helicase</fullName>
        <ecNumber evidence="1">5.6.2.3</ecNumber>
    </recommendedName>
</protein>
<evidence type="ECO:0000259" key="4">
    <source>
        <dbReference type="Pfam" id="PF05970"/>
    </source>
</evidence>
<evidence type="ECO:0000259" key="6">
    <source>
        <dbReference type="Pfam" id="PF20209"/>
    </source>
</evidence>
<dbReference type="InterPro" id="IPR051055">
    <property type="entry name" value="PIF1_helicase"/>
</dbReference>
<dbReference type="GO" id="GO:0005524">
    <property type="term" value="F:ATP binding"/>
    <property type="evidence" value="ECO:0007669"/>
    <property type="project" value="UniProtKB-KW"/>
</dbReference>
<feature type="compositionally biased region" description="Basic and acidic residues" evidence="2">
    <location>
        <begin position="385"/>
        <end position="395"/>
    </location>
</feature>
<organism evidence="7 8">
    <name type="scientific">Adineta ricciae</name>
    <name type="common">Rotifer</name>
    <dbReference type="NCBI Taxonomy" id="249248"/>
    <lineage>
        <taxon>Eukaryota</taxon>
        <taxon>Metazoa</taxon>
        <taxon>Spiralia</taxon>
        <taxon>Gnathifera</taxon>
        <taxon>Rotifera</taxon>
        <taxon>Eurotatoria</taxon>
        <taxon>Bdelloidea</taxon>
        <taxon>Adinetida</taxon>
        <taxon>Adinetidae</taxon>
        <taxon>Adineta</taxon>
    </lineage>
</organism>
<feature type="domain" description="DUF6570" evidence="6">
    <location>
        <begin position="536"/>
        <end position="673"/>
    </location>
</feature>
<evidence type="ECO:0000259" key="3">
    <source>
        <dbReference type="Pfam" id="PF02338"/>
    </source>
</evidence>
<name>A0A815KHY9_ADIRI</name>
<dbReference type="OrthoDB" id="6922744at2759"/>
<dbReference type="InterPro" id="IPR010285">
    <property type="entry name" value="DNA_helicase_pif1-like_DEAD"/>
</dbReference>
<comment type="catalytic activity">
    <reaction evidence="1">
        <text>ATP + H2O = ADP + phosphate + H(+)</text>
        <dbReference type="Rhea" id="RHEA:13065"/>
        <dbReference type="ChEBI" id="CHEBI:15377"/>
        <dbReference type="ChEBI" id="CHEBI:15378"/>
        <dbReference type="ChEBI" id="CHEBI:30616"/>
        <dbReference type="ChEBI" id="CHEBI:43474"/>
        <dbReference type="ChEBI" id="CHEBI:456216"/>
        <dbReference type="EC" id="5.6.2.3"/>
    </reaction>
</comment>
<dbReference type="Pfam" id="PF02338">
    <property type="entry name" value="OTU"/>
    <property type="match status" value="1"/>
</dbReference>
<dbReference type="Pfam" id="PF14214">
    <property type="entry name" value="Helitron_like_N"/>
    <property type="match status" value="1"/>
</dbReference>
<dbReference type="Gene3D" id="3.90.70.80">
    <property type="match status" value="1"/>
</dbReference>
<feature type="compositionally biased region" description="Polar residues" evidence="2">
    <location>
        <begin position="226"/>
        <end position="252"/>
    </location>
</feature>
<dbReference type="GO" id="GO:0006310">
    <property type="term" value="P:DNA recombination"/>
    <property type="evidence" value="ECO:0007669"/>
    <property type="project" value="UniProtKB-KW"/>
</dbReference>
<dbReference type="GO" id="GO:0000723">
    <property type="term" value="P:telomere maintenance"/>
    <property type="evidence" value="ECO:0007669"/>
    <property type="project" value="InterPro"/>
</dbReference>
<sequence length="2305" mass="262139">MNQFTIASKANDYEERISAIVASIFTDEKLVEPLKIIPSPTFDETKHTIDVVAHEYLKQASKAVQHLVPIKTIADGNCLFHSVVSFMPDANISDVELRVRTIVELVKNKTHYNDQCSKHVGPFNEALRRICNNNMFCELYELVALSNVLQCEVQSAYPYIDYRAEMKIMNAVYTPLRVPVPSNNKIVLFWSSTEDEISTRARPGNSGVWNPNHFVPLLQRHKSAPRKTSNESIITTPDSPQKSTVKNSQILSIRSPEFSPPSNARKHKSLTTTNSEITQFSSSQLNNAETNEQDEAHGSMDSIRMRAFRERESEDQRKTRIAYQLKRSASNRSDENEGERNSRLINQRKRSISNRSNENEEKRNARLTDQRKRSVSNRSNENEEERNARLTDQRKRSTANRLGKQISAGNKKTRLDQYQWPAAIETSLKEDCLQDFCDQTSMSVLRQSICTICNIRASASAMKEYNLSHIPNVQKLSCHADLIDVIGKITSRIAQDGNESCSIFCSLSDAVLYKKGYHMMKKSGNICHECHIALIKNKAPIFSVANKMWVGDVPLVLQQLTIAEEKLISLYRHNSCVIKLQSPFHHPSTAQTALKGNVITFMHDMPNIVQSLPLDVDDLCDTLKIVFIGAHVPNRVQLRMICGVSREKIRNALLWLKENNHMYRTIPVSEANIAKLPDDDVPESIWATIERIENMTAANAERAEFTSDPLAGDIIQDEPSAKTVIPMHTSAILDVNGTAVTSKDIGVHLLQKVKSSSTELSNMLDTSSNNADNEDVYIIPRSHMPVRDCYNMELFLGLFPTLFPYGYGAPYDSSRPTEVPLGQHIRYLLAYEDQRFEKHHSFMYVMFNMMQRRQACWNASLMASRPYFRENATDLQALTTKEVETALINATKHTFSSVTNPRINMLMKHIRAVGGSVMGSAYSRSALRSQIHSLIFNQGLPSIFMTINPADIHSRIALYFAGVDLDLDKILPEKIPSTYERAQIIAAHPVATARYFNVLISSILQCMVEKGLLGPIKAYFGTVENQGRGSLHLHILMWLDHDLTPTQLKKSVENEEFRNGLIGYLEDIIKQDLSNFTSDASSIDILENQQSITSDRFDRTDPILNEMITGAANESMEYGKEVEKLTFCLDANRSESTVTNLFPSMMPTPKPLMSNFALYFKKDIIQLVCSSNIHKHTATCYKYSKTNTNPICRMRMPRRIEKVSSIDIESGEIKLKRLHETINNFNEYIISACRSNMDIKYIFSGSDAKALVYYITDYVTKSSLSFHDTFSLVLKAVESFEKQKLHIDASLNAEEKSRRLVLRCYNTLASQQELSGVQVASYLMGWPDHYTTHEFVNLFLIGIKNFLQATLTEAQLEHQHQTEDVVDQESEQTCMETEEHFLLQPDETKTKYVYVNARVDYQYRSAALDNMCLYDYMRFYRKKVIDAQDRKHLEAQAISKSGVTKNASRGRPISERAAFQSEHPQSISHINIRRMKPVIPVLLGPPIPRRDREDTIERYCRSILALFCPWRSFQDVCKVDQTWAQAFEARYTKITDESRKIIDNIQILQECKTDRDEHLQQVIEAAQTEVVSEPMYASRNDSDSDDENNEILDVLESIDMSEIPTLTEQGTRAEQIYFGKIVQAVDRANRFANIPNSARDSPKSLMYPTKRGKPVNIYQKYLIPATTQLIERNNKWQRQIKDEKERRRNACINISNENTFRDRNNIDEDQTVGVIDASMLANFGYNDDPLNTMYTLPVTKITIPSETSRNDIAQQFTLNKNQKAAFMIITGHLDGMNKKNEADKQDQLIMCVPGCGGTGKSQLIRAITAYFTETNRIYKLRKLAPTSIAAAEIEGMTIHSFLGDGRNRKNKSKSMNRPGHTTIENAWRFVEYIILDEMSMVGLSLLARLNKLVGTAKHCDPMVPMGGVNIIFFGDYIQYSPVFDKPLYHDFGETADNDTKNIAKSFSENEIQQKSARALILQINCVIVLEQQMRTKDLAYQALLNRVRKGEGTLEDWHLLRTRVIGIGLHISLNQPPWNEAPILVYRNELRTELNNRAVINKAHETGRSPTVLIATDTIKAKKHIDLPDLTKRLLALPDNKTEHLPGYLPLVPGMPVLLQENIACELGLSNGTQGIFRELVYDEATEEIADFDQRVFTDDTIFVRNAQYALIEIPKAKVKKLDSLDPLIIPIPVIDKTFEVNLEKLYADKGPMMKMLNTKKLKTTINVKRRGLPIVPAYSITTHKSQGQTLPKIVIDLNMPPGIVEVASAYVPLSRVQQLTDLVILQDFNLAALQVKPSKRQTAEIKRLASLFEETKHHYHHYFV</sequence>
<dbReference type="GO" id="GO:0016787">
    <property type="term" value="F:hydrolase activity"/>
    <property type="evidence" value="ECO:0007669"/>
    <property type="project" value="UniProtKB-KW"/>
</dbReference>
<dbReference type="Proteomes" id="UP000663852">
    <property type="component" value="Unassembled WGS sequence"/>
</dbReference>
<dbReference type="CDD" id="cd22791">
    <property type="entry name" value="OTU_VRTN"/>
    <property type="match status" value="1"/>
</dbReference>
<keyword evidence="1" id="KW-0234">DNA repair</keyword>
<dbReference type="PANTHER" id="PTHR47642:SF5">
    <property type="entry name" value="ATP-DEPENDENT DNA HELICASE"/>
    <property type="match status" value="1"/>
</dbReference>
<dbReference type="SUPFAM" id="SSF52540">
    <property type="entry name" value="P-loop containing nucleoside triphosphate hydrolases"/>
    <property type="match status" value="2"/>
</dbReference>
<dbReference type="Gene3D" id="3.40.50.300">
    <property type="entry name" value="P-loop containing nucleotide triphosphate hydrolases"/>
    <property type="match status" value="1"/>
</dbReference>
<evidence type="ECO:0000259" key="5">
    <source>
        <dbReference type="Pfam" id="PF14214"/>
    </source>
</evidence>
<reference evidence="7" key="1">
    <citation type="submission" date="2021-02" db="EMBL/GenBank/DDBJ databases">
        <authorList>
            <person name="Nowell W R."/>
        </authorList>
    </citation>
    <scope>NUCLEOTIDE SEQUENCE</scope>
</reference>
<keyword evidence="1" id="KW-0347">Helicase</keyword>
<proteinExistence type="inferred from homology"/>
<dbReference type="InterPro" id="IPR003323">
    <property type="entry name" value="OTU_dom"/>
</dbReference>
<keyword evidence="1" id="KW-0067">ATP-binding</keyword>
<comment type="caution">
    <text evidence="7">The sequence shown here is derived from an EMBL/GenBank/DDBJ whole genome shotgun (WGS) entry which is preliminary data.</text>
</comment>
<dbReference type="InterPro" id="IPR046700">
    <property type="entry name" value="DUF6570"/>
</dbReference>
<keyword evidence="1" id="KW-0227">DNA damage</keyword>
<feature type="domain" description="DNA helicase Pif1-like DEAD-box helicase" evidence="4">
    <location>
        <begin position="1758"/>
        <end position="1926"/>
    </location>
</feature>
<feature type="compositionally biased region" description="Basic and acidic residues" evidence="2">
    <location>
        <begin position="294"/>
        <end position="318"/>
    </location>
</feature>
<dbReference type="PANTHER" id="PTHR47642">
    <property type="entry name" value="ATP-DEPENDENT DNA HELICASE"/>
    <property type="match status" value="1"/>
</dbReference>
<dbReference type="GO" id="GO:0043139">
    <property type="term" value="F:5'-3' DNA helicase activity"/>
    <property type="evidence" value="ECO:0007669"/>
    <property type="project" value="UniProtKB-EC"/>
</dbReference>
<evidence type="ECO:0000256" key="2">
    <source>
        <dbReference type="SAM" id="MobiDB-lite"/>
    </source>
</evidence>
<dbReference type="InterPro" id="IPR025476">
    <property type="entry name" value="Helitron_helicase-like"/>
</dbReference>
<accession>A0A815KHY9</accession>
<comment type="similarity">
    <text evidence="1">Belongs to the helicase family.</text>
</comment>
<evidence type="ECO:0000256" key="1">
    <source>
        <dbReference type="RuleBase" id="RU363044"/>
    </source>
</evidence>
<evidence type="ECO:0000313" key="7">
    <source>
        <dbReference type="EMBL" id="CAF1393403.1"/>
    </source>
</evidence>
<gene>
    <name evidence="7" type="ORF">EDS130_LOCUS35598</name>
</gene>
<feature type="region of interest" description="Disordered" evidence="2">
    <location>
        <begin position="220"/>
        <end position="410"/>
    </location>
</feature>
<dbReference type="EC" id="5.6.2.3" evidence="1"/>
<feature type="compositionally biased region" description="Polar residues" evidence="2">
    <location>
        <begin position="270"/>
        <end position="290"/>
    </location>
</feature>
<feature type="compositionally biased region" description="Basic and acidic residues" evidence="2">
    <location>
        <begin position="332"/>
        <end position="342"/>
    </location>
</feature>
<dbReference type="CDD" id="cd18809">
    <property type="entry name" value="SF1_C_RecD"/>
    <property type="match status" value="1"/>
</dbReference>
<comment type="cofactor">
    <cofactor evidence="1">
        <name>Mg(2+)</name>
        <dbReference type="ChEBI" id="CHEBI:18420"/>
    </cofactor>
</comment>
<dbReference type="Pfam" id="PF20209">
    <property type="entry name" value="DUF6570"/>
    <property type="match status" value="1"/>
</dbReference>
<keyword evidence="1" id="KW-0547">Nucleotide-binding</keyword>
<keyword evidence="1" id="KW-0233">DNA recombination</keyword>
<dbReference type="EMBL" id="CAJNOJ010000315">
    <property type="protein sequence ID" value="CAF1393403.1"/>
    <property type="molecule type" value="Genomic_DNA"/>
</dbReference>
<feature type="compositionally biased region" description="Basic and acidic residues" evidence="2">
    <location>
        <begin position="357"/>
        <end position="372"/>
    </location>
</feature>
<feature type="domain" description="Helitron helicase-like" evidence="5">
    <location>
        <begin position="824"/>
        <end position="1037"/>
    </location>
</feature>
<evidence type="ECO:0000313" key="8">
    <source>
        <dbReference type="Proteomes" id="UP000663852"/>
    </source>
</evidence>